<keyword evidence="1" id="KW-0812">Transmembrane</keyword>
<sequence>MHPPYHQFTWAEFTKAFREHHIREGLISQKLKQFLALKQGNMKVHAYSKIFNCLAQYAPEHVDTNAKKKVLFKEGLTTKLQSHIVLNPTASFNEFVNDAIILEDSLHIHKAAKDKKRTSMGREVEDPPSTGWCTLHQQVSAIMPHLPGQRPIEQLNNHHNNINFVHHISSRMCNGHDKPIQHHHRMLHLVIVMVVLDTLIAVVRMHQRQLMHHVLRDQDQIRRGINPRILK</sequence>
<feature type="transmembrane region" description="Helical" evidence="1">
    <location>
        <begin position="186"/>
        <end position="203"/>
    </location>
</feature>
<comment type="caution">
    <text evidence="3">The sequence shown here is derived from an EMBL/GenBank/DDBJ whole genome shotgun (WGS) entry which is preliminary data.</text>
</comment>
<protein>
    <recommendedName>
        <fullName evidence="2">Retrotransposon gag domain-containing protein</fullName>
    </recommendedName>
</protein>
<keyword evidence="1" id="KW-0472">Membrane</keyword>
<feature type="domain" description="Retrotransposon gag" evidence="2">
    <location>
        <begin position="8"/>
        <end position="77"/>
    </location>
</feature>
<keyword evidence="1" id="KW-1133">Transmembrane helix</keyword>
<accession>A0AAV5G025</accession>
<dbReference type="AlphaFoldDB" id="A0AAV5G025"/>
<dbReference type="Pfam" id="PF03732">
    <property type="entry name" value="Retrotrans_gag"/>
    <property type="match status" value="1"/>
</dbReference>
<evidence type="ECO:0000256" key="1">
    <source>
        <dbReference type="SAM" id="Phobius"/>
    </source>
</evidence>
<evidence type="ECO:0000313" key="4">
    <source>
        <dbReference type="Proteomes" id="UP001054889"/>
    </source>
</evidence>
<name>A0AAV5G025_ELECO</name>
<dbReference type="EMBL" id="BQKI01000102">
    <property type="protein sequence ID" value="GJN40075.1"/>
    <property type="molecule type" value="Genomic_DNA"/>
</dbReference>
<reference evidence="3" key="2">
    <citation type="submission" date="2021-12" db="EMBL/GenBank/DDBJ databases">
        <title>Resequencing data analysis of finger millet.</title>
        <authorList>
            <person name="Hatakeyama M."/>
            <person name="Aluri S."/>
            <person name="Balachadran M.T."/>
            <person name="Sivarajan S.R."/>
            <person name="Poveda L."/>
            <person name="Shimizu-Inatsugi R."/>
            <person name="Schlapbach R."/>
            <person name="Sreeman S.M."/>
            <person name="Shimizu K.K."/>
        </authorList>
    </citation>
    <scope>NUCLEOTIDE SEQUENCE</scope>
</reference>
<keyword evidence="4" id="KW-1185">Reference proteome</keyword>
<organism evidence="3 4">
    <name type="scientific">Eleusine coracana subsp. coracana</name>
    <dbReference type="NCBI Taxonomy" id="191504"/>
    <lineage>
        <taxon>Eukaryota</taxon>
        <taxon>Viridiplantae</taxon>
        <taxon>Streptophyta</taxon>
        <taxon>Embryophyta</taxon>
        <taxon>Tracheophyta</taxon>
        <taxon>Spermatophyta</taxon>
        <taxon>Magnoliopsida</taxon>
        <taxon>Liliopsida</taxon>
        <taxon>Poales</taxon>
        <taxon>Poaceae</taxon>
        <taxon>PACMAD clade</taxon>
        <taxon>Chloridoideae</taxon>
        <taxon>Cynodonteae</taxon>
        <taxon>Eleusininae</taxon>
        <taxon>Eleusine</taxon>
    </lineage>
</organism>
<evidence type="ECO:0000259" key="2">
    <source>
        <dbReference type="Pfam" id="PF03732"/>
    </source>
</evidence>
<dbReference type="Proteomes" id="UP001054889">
    <property type="component" value="Unassembled WGS sequence"/>
</dbReference>
<proteinExistence type="predicted"/>
<gene>
    <name evidence="3" type="primary">gb29243</name>
    <name evidence="3" type="ORF">PR202_gb29243</name>
</gene>
<dbReference type="InterPro" id="IPR005162">
    <property type="entry name" value="Retrotrans_gag_dom"/>
</dbReference>
<reference evidence="3" key="1">
    <citation type="journal article" date="2018" name="DNA Res.">
        <title>Multiple hybrid de novo genome assembly of finger millet, an orphan allotetraploid crop.</title>
        <authorList>
            <person name="Hatakeyama M."/>
            <person name="Aluri S."/>
            <person name="Balachadran M.T."/>
            <person name="Sivarajan S.R."/>
            <person name="Patrignani A."/>
            <person name="Gruter S."/>
            <person name="Poveda L."/>
            <person name="Shimizu-Inatsugi R."/>
            <person name="Baeten J."/>
            <person name="Francoijs K.J."/>
            <person name="Nataraja K.N."/>
            <person name="Reddy Y.A.N."/>
            <person name="Phadnis S."/>
            <person name="Ravikumar R.L."/>
            <person name="Schlapbach R."/>
            <person name="Sreeman S.M."/>
            <person name="Shimizu K.K."/>
        </authorList>
    </citation>
    <scope>NUCLEOTIDE SEQUENCE</scope>
</reference>
<evidence type="ECO:0000313" key="3">
    <source>
        <dbReference type="EMBL" id="GJN40075.1"/>
    </source>
</evidence>